<accession>A0A5J4S9N1</accession>
<evidence type="ECO:0000256" key="1">
    <source>
        <dbReference type="SAM" id="MobiDB-lite"/>
    </source>
</evidence>
<feature type="non-terminal residue" evidence="3">
    <location>
        <position position="231"/>
    </location>
</feature>
<dbReference type="PANTHER" id="PTHR33050">
    <property type="entry name" value="REVERSE TRANSCRIPTASE DOMAIN-CONTAINING PROTEIN"/>
    <property type="match status" value="1"/>
</dbReference>
<organism evidence="3 4">
    <name type="scientific">Streblomastix strix</name>
    <dbReference type="NCBI Taxonomy" id="222440"/>
    <lineage>
        <taxon>Eukaryota</taxon>
        <taxon>Metamonada</taxon>
        <taxon>Preaxostyla</taxon>
        <taxon>Oxymonadida</taxon>
        <taxon>Streblomastigidae</taxon>
        <taxon>Streblomastix</taxon>
    </lineage>
</organism>
<proteinExistence type="predicted"/>
<dbReference type="OrthoDB" id="9950135at2759"/>
<reference evidence="3 4" key="1">
    <citation type="submission" date="2019-03" db="EMBL/GenBank/DDBJ databases">
        <title>Single cell metagenomics reveals metabolic interactions within the superorganism composed of flagellate Streblomastix strix and complex community of Bacteroidetes bacteria on its surface.</title>
        <authorList>
            <person name="Treitli S.C."/>
            <person name="Kolisko M."/>
            <person name="Husnik F."/>
            <person name="Keeling P."/>
            <person name="Hampl V."/>
        </authorList>
    </citation>
    <scope>NUCLEOTIDE SEQUENCE [LARGE SCALE GENOMIC DNA]</scope>
    <source>
        <strain evidence="3">ST1C</strain>
    </source>
</reference>
<name>A0A5J4S9N1_9EUKA</name>
<feature type="domain" description="Reverse transcriptase" evidence="2">
    <location>
        <begin position="1"/>
        <end position="155"/>
    </location>
</feature>
<dbReference type="PANTHER" id="PTHR33050:SF7">
    <property type="entry name" value="RIBONUCLEASE H"/>
    <property type="match status" value="1"/>
</dbReference>
<evidence type="ECO:0000259" key="2">
    <source>
        <dbReference type="PROSITE" id="PS50878"/>
    </source>
</evidence>
<dbReference type="Proteomes" id="UP000324800">
    <property type="component" value="Unassembled WGS sequence"/>
</dbReference>
<dbReference type="PROSITE" id="PS50878">
    <property type="entry name" value="RT_POL"/>
    <property type="match status" value="1"/>
</dbReference>
<feature type="region of interest" description="Disordered" evidence="1">
    <location>
        <begin position="1"/>
        <end position="29"/>
    </location>
</feature>
<dbReference type="Gene3D" id="3.30.70.270">
    <property type="match status" value="1"/>
</dbReference>
<sequence>MVQSNIYNSETTLETEENSGCEFTEQRNTNDSFQDEWNRLSERFDKDRSLGNKSYLAFKAMEKVYQYRAILFGTQHSPILFAQALAMVLTKIRRESDIRILNYVDDLLLLHQNKERLREQTLIIMKILEAFGWKIAQEKCEVEPKQQINFLGQNLTNPDQDKISSINNGQAEFLRVQVRDASLYLKLMESAKTRALKNKKWVENMILPQEILQELYGWQGVIVWDQEMTLE</sequence>
<comment type="caution">
    <text evidence="3">The sequence shown here is derived from an EMBL/GenBank/DDBJ whole genome shotgun (WGS) entry which is preliminary data.</text>
</comment>
<dbReference type="InterPro" id="IPR000477">
    <property type="entry name" value="RT_dom"/>
</dbReference>
<dbReference type="InterPro" id="IPR052055">
    <property type="entry name" value="Hepadnavirus_pol/RT"/>
</dbReference>
<evidence type="ECO:0000313" key="3">
    <source>
        <dbReference type="EMBL" id="KAA6342145.1"/>
    </source>
</evidence>
<dbReference type="InterPro" id="IPR043128">
    <property type="entry name" value="Rev_trsase/Diguanyl_cyclase"/>
</dbReference>
<dbReference type="SUPFAM" id="SSF56672">
    <property type="entry name" value="DNA/RNA polymerases"/>
    <property type="match status" value="1"/>
</dbReference>
<dbReference type="Pfam" id="PF00078">
    <property type="entry name" value="RVT_1"/>
    <property type="match status" value="1"/>
</dbReference>
<dbReference type="InterPro" id="IPR043502">
    <property type="entry name" value="DNA/RNA_pol_sf"/>
</dbReference>
<dbReference type="AlphaFoldDB" id="A0A5J4S9N1"/>
<evidence type="ECO:0000313" key="4">
    <source>
        <dbReference type="Proteomes" id="UP000324800"/>
    </source>
</evidence>
<protein>
    <recommendedName>
        <fullName evidence="2">Reverse transcriptase domain-containing protein</fullName>
    </recommendedName>
</protein>
<gene>
    <name evidence="3" type="ORF">EZS28_052413</name>
</gene>
<dbReference type="EMBL" id="SNRW01040684">
    <property type="protein sequence ID" value="KAA6342145.1"/>
    <property type="molecule type" value="Genomic_DNA"/>
</dbReference>